<accession>A0A8S4C2V3</accession>
<proteinExistence type="predicted"/>
<evidence type="ECO:0000313" key="2">
    <source>
        <dbReference type="Proteomes" id="UP000837675"/>
    </source>
</evidence>
<dbReference type="EMBL" id="CAJVAF010000302">
    <property type="protein sequence ID" value="CAG7594190.1"/>
    <property type="molecule type" value="Genomic_DNA"/>
</dbReference>
<protein>
    <submittedName>
        <fullName evidence="1">Uncharacterized protein</fullName>
    </submittedName>
</protein>
<reference evidence="1" key="1">
    <citation type="submission" date="2021-06" db="EMBL/GenBank/DDBJ databases">
        <authorList>
            <person name="Nardi T."/>
            <person name="Nardi T."/>
        </authorList>
    </citation>
    <scope>NUCLEOTIDE SEQUENCE</scope>
</reference>
<gene>
    <name evidence="1" type="ORF">MHYMCMPASI_00741</name>
</gene>
<organism evidence="1 2">
    <name type="scientific">Hyalomma marginatum</name>
    <dbReference type="NCBI Taxonomy" id="34627"/>
    <lineage>
        <taxon>Eukaryota</taxon>
        <taxon>Metazoa</taxon>
        <taxon>Ecdysozoa</taxon>
        <taxon>Arthropoda</taxon>
        <taxon>Chelicerata</taxon>
        <taxon>Arachnida</taxon>
        <taxon>Acari</taxon>
        <taxon>Parasitiformes</taxon>
        <taxon>Ixodida</taxon>
        <taxon>Ixodoidea</taxon>
        <taxon>Ixodidae</taxon>
        <taxon>Hyalomminae</taxon>
        <taxon>Hyalomma</taxon>
    </lineage>
</organism>
<comment type="caution">
    <text evidence="1">The sequence shown here is derived from an EMBL/GenBank/DDBJ whole genome shotgun (WGS) entry which is preliminary data.</text>
</comment>
<dbReference type="AlphaFoldDB" id="A0A8S4C2V3"/>
<dbReference type="Proteomes" id="UP000837675">
    <property type="component" value="Unassembled WGS sequence"/>
</dbReference>
<name>A0A8S4C2V3_9ACAR</name>
<keyword evidence="2" id="KW-1185">Reference proteome</keyword>
<sequence length="43" mass="4845">MDKLLRKQASTEEDVKEILPLSDGALELSLHLKEKEGIYKTSS</sequence>
<evidence type="ECO:0000313" key="1">
    <source>
        <dbReference type="EMBL" id="CAG7594190.1"/>
    </source>
</evidence>